<evidence type="ECO:0000313" key="3">
    <source>
        <dbReference type="Proteomes" id="UP000256562"/>
    </source>
</evidence>
<feature type="compositionally biased region" description="Basic and acidic residues" evidence="1">
    <location>
        <begin position="1"/>
        <end position="10"/>
    </location>
</feature>
<name>A0A3E0IKT4_9STAP</name>
<proteinExistence type="predicted"/>
<feature type="region of interest" description="Disordered" evidence="1">
    <location>
        <begin position="1"/>
        <end position="20"/>
    </location>
</feature>
<dbReference type="Proteomes" id="UP000256562">
    <property type="component" value="Unassembled WGS sequence"/>
</dbReference>
<sequence>MSLLEHENKLGSRTNTKNLLTGSHDIYRNGAVVLSNYEVMCDVIVPDSSISSREIEGVFGMTVYKNILIIVIKLNVL</sequence>
<protein>
    <submittedName>
        <fullName evidence="2">Uncharacterized protein</fullName>
    </submittedName>
</protein>
<evidence type="ECO:0000256" key="1">
    <source>
        <dbReference type="SAM" id="MobiDB-lite"/>
    </source>
</evidence>
<gene>
    <name evidence="2" type="ORF">DOS83_13560</name>
</gene>
<reference evidence="2 3" key="1">
    <citation type="journal article" date="2018" name="Vet. Microbiol.">
        <title>Characterisation of Staphylococcus felis isolated from cats using whole genome sequencing.</title>
        <authorList>
            <person name="Worthing K."/>
            <person name="Pang S."/>
            <person name="Trott D.J."/>
            <person name="Abraham S."/>
            <person name="Coombs G.W."/>
            <person name="Jordan D."/>
            <person name="McIntyre L."/>
            <person name="Davies M.R."/>
            <person name="Norris J."/>
        </authorList>
    </citation>
    <scope>NUCLEOTIDE SEQUENCE [LARGE SCALE GENOMIC DNA]</scope>
    <source>
        <strain evidence="2 3">F9</strain>
    </source>
</reference>
<dbReference type="EMBL" id="QKXQ01000691">
    <property type="protein sequence ID" value="REH89332.1"/>
    <property type="molecule type" value="Genomic_DNA"/>
</dbReference>
<feature type="compositionally biased region" description="Polar residues" evidence="1">
    <location>
        <begin position="11"/>
        <end position="20"/>
    </location>
</feature>
<comment type="caution">
    <text evidence="2">The sequence shown here is derived from an EMBL/GenBank/DDBJ whole genome shotgun (WGS) entry which is preliminary data.</text>
</comment>
<evidence type="ECO:0000313" key="2">
    <source>
        <dbReference type="EMBL" id="REH89332.1"/>
    </source>
</evidence>
<organism evidence="2 3">
    <name type="scientific">Staphylococcus felis</name>
    <dbReference type="NCBI Taxonomy" id="46127"/>
    <lineage>
        <taxon>Bacteria</taxon>
        <taxon>Bacillati</taxon>
        <taxon>Bacillota</taxon>
        <taxon>Bacilli</taxon>
        <taxon>Bacillales</taxon>
        <taxon>Staphylococcaceae</taxon>
        <taxon>Staphylococcus</taxon>
    </lineage>
</organism>
<dbReference type="AlphaFoldDB" id="A0A3E0IKT4"/>
<dbReference type="RefSeq" id="WP_115871045.1">
    <property type="nucleotide sequence ID" value="NZ_QKXQ01000691.1"/>
</dbReference>
<accession>A0A3E0IKT4</accession>